<evidence type="ECO:0000259" key="5">
    <source>
        <dbReference type="PROSITE" id="PS50931"/>
    </source>
</evidence>
<dbReference type="PANTHER" id="PTHR30346:SF0">
    <property type="entry name" value="HCA OPERON TRANSCRIPTIONAL ACTIVATOR HCAR"/>
    <property type="match status" value="1"/>
</dbReference>
<evidence type="ECO:0000256" key="1">
    <source>
        <dbReference type="ARBA" id="ARBA00009437"/>
    </source>
</evidence>
<protein>
    <submittedName>
        <fullName evidence="6">DNA-binding transcriptional LysR family regulator</fullName>
    </submittedName>
</protein>
<dbReference type="InterPro" id="IPR000847">
    <property type="entry name" value="LysR_HTH_N"/>
</dbReference>
<evidence type="ECO:0000256" key="3">
    <source>
        <dbReference type="ARBA" id="ARBA00023125"/>
    </source>
</evidence>
<comment type="similarity">
    <text evidence="1">Belongs to the LysR transcriptional regulatory family.</text>
</comment>
<sequence>MNFNHLEYAVAVAKYGSISKAAGELYLSQPYLSGMIKGLEEELGYKIYHRSKSGIALTVQGEQFMKSAKLILQEQRKIKELNAVEERPLKISCYYAVYIMELFLKFKNNSDVKLPDKIREMGNKEVMEAVLAGDSTLGIVFFAEEKREKYKKMAEKSGLQMEELFAPMPMYAMVARTHRLAGAAQIELKELRKEPYVTYDDAGSKMFLSLLGMEDHDQLLEVSDRGSFYDAIMSGEYVTMMGFKRIPEKSDVVLVPLKDKKLYLNSCYVTTRNYCLTRREKEFLDFISGGGKKDGSRL</sequence>
<organism evidence="6 7">
    <name type="scientific">Faecalicatena orotica</name>
    <dbReference type="NCBI Taxonomy" id="1544"/>
    <lineage>
        <taxon>Bacteria</taxon>
        <taxon>Bacillati</taxon>
        <taxon>Bacillota</taxon>
        <taxon>Clostridia</taxon>
        <taxon>Lachnospirales</taxon>
        <taxon>Lachnospiraceae</taxon>
        <taxon>Faecalicatena</taxon>
    </lineage>
</organism>
<dbReference type="InterPro" id="IPR036390">
    <property type="entry name" value="WH_DNA-bd_sf"/>
</dbReference>
<keyword evidence="2" id="KW-0805">Transcription regulation</keyword>
<dbReference type="SUPFAM" id="SSF53850">
    <property type="entry name" value="Periplasmic binding protein-like II"/>
    <property type="match status" value="1"/>
</dbReference>
<evidence type="ECO:0000256" key="4">
    <source>
        <dbReference type="ARBA" id="ARBA00023163"/>
    </source>
</evidence>
<dbReference type="InterPro" id="IPR005119">
    <property type="entry name" value="LysR_subst-bd"/>
</dbReference>
<reference evidence="6 7" key="1">
    <citation type="submission" date="2018-05" db="EMBL/GenBank/DDBJ databases">
        <title>The Hungate 1000. A catalogue of reference genomes from the rumen microbiome.</title>
        <authorList>
            <person name="Kelly W."/>
        </authorList>
    </citation>
    <scope>NUCLEOTIDE SEQUENCE [LARGE SCALE GENOMIC DNA]</scope>
    <source>
        <strain evidence="6 7">NLAE-zl-C242</strain>
    </source>
</reference>
<proteinExistence type="inferred from homology"/>
<dbReference type="SUPFAM" id="SSF46785">
    <property type="entry name" value="Winged helix' DNA-binding domain"/>
    <property type="match status" value="1"/>
</dbReference>
<dbReference type="PRINTS" id="PR00039">
    <property type="entry name" value="HTHLYSR"/>
</dbReference>
<keyword evidence="3 6" id="KW-0238">DNA-binding</keyword>
<dbReference type="PANTHER" id="PTHR30346">
    <property type="entry name" value="TRANSCRIPTIONAL DUAL REGULATOR HCAR-RELATED"/>
    <property type="match status" value="1"/>
</dbReference>
<dbReference type="Gene3D" id="1.10.10.10">
    <property type="entry name" value="Winged helix-like DNA-binding domain superfamily/Winged helix DNA-binding domain"/>
    <property type="match status" value="1"/>
</dbReference>
<dbReference type="RefSeq" id="WP_109732119.1">
    <property type="nucleotide sequence ID" value="NZ_BAAACK010000009.1"/>
</dbReference>
<feature type="domain" description="HTH lysR-type" evidence="5">
    <location>
        <begin position="1"/>
        <end position="58"/>
    </location>
</feature>
<dbReference type="FunFam" id="1.10.10.10:FF:000001">
    <property type="entry name" value="LysR family transcriptional regulator"/>
    <property type="match status" value="1"/>
</dbReference>
<dbReference type="GO" id="GO:0032993">
    <property type="term" value="C:protein-DNA complex"/>
    <property type="evidence" value="ECO:0007669"/>
    <property type="project" value="TreeGrafter"/>
</dbReference>
<dbReference type="AlphaFoldDB" id="A0A2Y9BK77"/>
<dbReference type="EMBL" id="QGDL01000009">
    <property type="protein sequence ID" value="PWJ28322.1"/>
    <property type="molecule type" value="Genomic_DNA"/>
</dbReference>
<dbReference type="CDD" id="cd05466">
    <property type="entry name" value="PBP2_LTTR_substrate"/>
    <property type="match status" value="1"/>
</dbReference>
<dbReference type="PROSITE" id="PS50931">
    <property type="entry name" value="HTH_LYSR"/>
    <property type="match status" value="1"/>
</dbReference>
<dbReference type="GO" id="GO:0003700">
    <property type="term" value="F:DNA-binding transcription factor activity"/>
    <property type="evidence" value="ECO:0007669"/>
    <property type="project" value="InterPro"/>
</dbReference>
<dbReference type="Proteomes" id="UP000245845">
    <property type="component" value="Unassembled WGS sequence"/>
</dbReference>
<keyword evidence="4" id="KW-0804">Transcription</keyword>
<dbReference type="Gene3D" id="3.40.190.290">
    <property type="match status" value="1"/>
</dbReference>
<keyword evidence="7" id="KW-1185">Reference proteome</keyword>
<accession>A0A2Y9BK77</accession>
<dbReference type="Pfam" id="PF03466">
    <property type="entry name" value="LysR_substrate"/>
    <property type="match status" value="1"/>
</dbReference>
<dbReference type="Pfam" id="PF00126">
    <property type="entry name" value="HTH_1"/>
    <property type="match status" value="1"/>
</dbReference>
<dbReference type="OrthoDB" id="9803714at2"/>
<evidence type="ECO:0000313" key="7">
    <source>
        <dbReference type="Proteomes" id="UP000245845"/>
    </source>
</evidence>
<gene>
    <name evidence="6" type="ORF">A8806_109204</name>
</gene>
<name>A0A2Y9BK77_9FIRM</name>
<dbReference type="GO" id="GO:0003677">
    <property type="term" value="F:DNA binding"/>
    <property type="evidence" value="ECO:0007669"/>
    <property type="project" value="UniProtKB-KW"/>
</dbReference>
<evidence type="ECO:0000313" key="6">
    <source>
        <dbReference type="EMBL" id="PWJ28322.1"/>
    </source>
</evidence>
<evidence type="ECO:0000256" key="2">
    <source>
        <dbReference type="ARBA" id="ARBA00023015"/>
    </source>
</evidence>
<dbReference type="InterPro" id="IPR036388">
    <property type="entry name" value="WH-like_DNA-bd_sf"/>
</dbReference>
<comment type="caution">
    <text evidence="6">The sequence shown here is derived from an EMBL/GenBank/DDBJ whole genome shotgun (WGS) entry which is preliminary data.</text>
</comment>